<evidence type="ECO:0000256" key="1">
    <source>
        <dbReference type="SAM" id="Phobius"/>
    </source>
</evidence>
<keyword evidence="1" id="KW-0812">Transmembrane</keyword>
<feature type="transmembrane region" description="Helical" evidence="1">
    <location>
        <begin position="42"/>
        <end position="62"/>
    </location>
</feature>
<evidence type="ECO:0000313" key="3">
    <source>
        <dbReference type="Proteomes" id="UP001430990"/>
    </source>
</evidence>
<keyword evidence="1" id="KW-1133">Transmembrane helix</keyword>
<keyword evidence="1" id="KW-0472">Membrane</keyword>
<dbReference type="RefSeq" id="WP_231141984.1">
    <property type="nucleotide sequence ID" value="NZ_CP088100.1"/>
</dbReference>
<evidence type="ECO:0000313" key="2">
    <source>
        <dbReference type="EMBL" id="UFW82990.1"/>
    </source>
</evidence>
<organism evidence="2 3">
    <name type="scientific">Bradyrhizobium barranii</name>
    <dbReference type="NCBI Taxonomy" id="2992140"/>
    <lineage>
        <taxon>Bacteria</taxon>
        <taxon>Pseudomonadati</taxon>
        <taxon>Pseudomonadota</taxon>
        <taxon>Alphaproteobacteria</taxon>
        <taxon>Hyphomicrobiales</taxon>
        <taxon>Nitrobacteraceae</taxon>
        <taxon>Bradyrhizobium</taxon>
    </lineage>
</organism>
<sequence>MIGELGKLLGYGISGLGLALAILAYMLLSAEQKITKPRRQMITAIYVFMSFSLILTGVGLTFELKRLAYEEQAKEGSSTTLPAGASDQLWYDVLKATRQKFVGQAPSKEYGRGYLNPGESSDLLVTVYGGECRSYIVMTKPPAQIEVAVTSPAGIAHNPLAREAHFAFGRFCAGKTPGPVPVTLKVTMRKGEGPYVAETYGVEQ</sequence>
<proteinExistence type="predicted"/>
<accession>A0ABY3QAT3</accession>
<reference evidence="2" key="1">
    <citation type="submission" date="2021-11" db="EMBL/GenBank/DDBJ databases">
        <title>Australian commercial rhizobial inoculants.</title>
        <authorList>
            <person name="Kohlmeier M.G."/>
            <person name="O'Hara G.W."/>
            <person name="Colombi E."/>
            <person name="Ramsay J.P."/>
            <person name="Terpolilli J."/>
        </authorList>
    </citation>
    <scope>NUCLEOTIDE SEQUENCE</scope>
    <source>
        <strain evidence="2">CC829</strain>
    </source>
</reference>
<dbReference type="EMBL" id="CP088100">
    <property type="protein sequence ID" value="UFW82990.1"/>
    <property type="molecule type" value="Genomic_DNA"/>
</dbReference>
<dbReference type="Proteomes" id="UP001430990">
    <property type="component" value="Chromosome"/>
</dbReference>
<gene>
    <name evidence="2" type="ORF">BjapCC829_23685</name>
</gene>
<protein>
    <submittedName>
        <fullName evidence="2">Uncharacterized protein</fullName>
    </submittedName>
</protein>
<name>A0ABY3QAT3_9BRAD</name>
<keyword evidence="3" id="KW-1185">Reference proteome</keyword>
<feature type="transmembrane region" description="Helical" evidence="1">
    <location>
        <begin position="12"/>
        <end position="30"/>
    </location>
</feature>